<protein>
    <submittedName>
        <fullName evidence="6">Methyltransferase</fullName>
    </submittedName>
</protein>
<comment type="caution">
    <text evidence="6">The sequence shown here is derived from an EMBL/GenBank/DDBJ whole genome shotgun (WGS) entry which is preliminary data.</text>
</comment>
<dbReference type="InterPro" id="IPR046977">
    <property type="entry name" value="RsmC/RlmG"/>
</dbReference>
<accession>A0A9D0ZNR5</accession>
<dbReference type="GO" id="GO:0032259">
    <property type="term" value="P:methylation"/>
    <property type="evidence" value="ECO:0007669"/>
    <property type="project" value="UniProtKB-KW"/>
</dbReference>
<keyword evidence="4" id="KW-0808">Transferase</keyword>
<feature type="domain" description="Methyltransferase small" evidence="5">
    <location>
        <begin position="12"/>
        <end position="173"/>
    </location>
</feature>
<dbReference type="Pfam" id="PF05175">
    <property type="entry name" value="MTS"/>
    <property type="match status" value="1"/>
</dbReference>
<dbReference type="GO" id="GO:0003676">
    <property type="term" value="F:nucleic acid binding"/>
    <property type="evidence" value="ECO:0007669"/>
    <property type="project" value="InterPro"/>
</dbReference>
<dbReference type="PROSITE" id="PS00092">
    <property type="entry name" value="N6_MTASE"/>
    <property type="match status" value="1"/>
</dbReference>
<dbReference type="GO" id="GO:0006364">
    <property type="term" value="P:rRNA processing"/>
    <property type="evidence" value="ECO:0007669"/>
    <property type="project" value="UniProtKB-KW"/>
</dbReference>
<gene>
    <name evidence="6" type="ORF">IAA52_12455</name>
</gene>
<evidence type="ECO:0000313" key="7">
    <source>
        <dbReference type="Proteomes" id="UP000824260"/>
    </source>
</evidence>
<dbReference type="EMBL" id="DVFZ01000116">
    <property type="protein sequence ID" value="HIQ83895.1"/>
    <property type="molecule type" value="Genomic_DNA"/>
</dbReference>
<dbReference type="SUPFAM" id="SSF53335">
    <property type="entry name" value="S-adenosyl-L-methionine-dependent methyltransferases"/>
    <property type="match status" value="1"/>
</dbReference>
<keyword evidence="1" id="KW-0963">Cytoplasm</keyword>
<dbReference type="Gene3D" id="3.40.50.150">
    <property type="entry name" value="Vaccinia Virus protein VP39"/>
    <property type="match status" value="1"/>
</dbReference>
<keyword evidence="3 6" id="KW-0489">Methyltransferase</keyword>
<evidence type="ECO:0000256" key="2">
    <source>
        <dbReference type="ARBA" id="ARBA00022552"/>
    </source>
</evidence>
<dbReference type="PANTHER" id="PTHR47816:SF4">
    <property type="entry name" value="RIBOSOMAL RNA SMALL SUBUNIT METHYLTRANSFERASE C"/>
    <property type="match status" value="1"/>
</dbReference>
<dbReference type="AlphaFoldDB" id="A0A9D0ZNR5"/>
<dbReference type="GO" id="GO:0008757">
    <property type="term" value="F:S-adenosylmethionine-dependent methyltransferase activity"/>
    <property type="evidence" value="ECO:0007669"/>
    <property type="project" value="InterPro"/>
</dbReference>
<evidence type="ECO:0000256" key="3">
    <source>
        <dbReference type="ARBA" id="ARBA00022603"/>
    </source>
</evidence>
<evidence type="ECO:0000313" key="6">
    <source>
        <dbReference type="EMBL" id="HIQ83895.1"/>
    </source>
</evidence>
<organism evidence="6 7">
    <name type="scientific">Candidatus Pullichristensenella stercorigallinarum</name>
    <dbReference type="NCBI Taxonomy" id="2840909"/>
    <lineage>
        <taxon>Bacteria</taxon>
        <taxon>Bacillati</taxon>
        <taxon>Bacillota</taxon>
        <taxon>Clostridia</taxon>
        <taxon>Candidatus Pullichristensenella</taxon>
    </lineage>
</organism>
<keyword evidence="2" id="KW-0698">rRNA processing</keyword>
<dbReference type="PANTHER" id="PTHR47816">
    <property type="entry name" value="RIBOSOMAL RNA SMALL SUBUNIT METHYLTRANSFERASE C"/>
    <property type="match status" value="1"/>
</dbReference>
<dbReference type="InterPro" id="IPR029063">
    <property type="entry name" value="SAM-dependent_MTases_sf"/>
</dbReference>
<sequence length="186" mass="20746">MLLRVEFEGRTMDFETADCLFSPAHADRGTLAMLRASRLEAGQRVLDLGCGWGLAGVYAALVCGAENVVMTDLDPRAADFARANALRNGVGGVRVYVGDALDAVPDRAFDRILLNPPYQTDFAVAKRLILKSFNRLEIGGRLLMVTKRRDWYFNKLKSVFGGARVQSDDGYFVFEAERRSRQYAQK</sequence>
<evidence type="ECO:0000259" key="5">
    <source>
        <dbReference type="Pfam" id="PF05175"/>
    </source>
</evidence>
<name>A0A9D0ZNR5_9FIRM</name>
<evidence type="ECO:0000256" key="1">
    <source>
        <dbReference type="ARBA" id="ARBA00022490"/>
    </source>
</evidence>
<dbReference type="GO" id="GO:0008170">
    <property type="term" value="F:N-methyltransferase activity"/>
    <property type="evidence" value="ECO:0007669"/>
    <property type="project" value="UniProtKB-ARBA"/>
</dbReference>
<proteinExistence type="predicted"/>
<dbReference type="CDD" id="cd02440">
    <property type="entry name" value="AdoMet_MTases"/>
    <property type="match status" value="1"/>
</dbReference>
<dbReference type="Proteomes" id="UP000824260">
    <property type="component" value="Unassembled WGS sequence"/>
</dbReference>
<dbReference type="InterPro" id="IPR007848">
    <property type="entry name" value="Small_mtfrase_dom"/>
</dbReference>
<reference evidence="6" key="1">
    <citation type="submission" date="2020-10" db="EMBL/GenBank/DDBJ databases">
        <authorList>
            <person name="Gilroy R."/>
        </authorList>
    </citation>
    <scope>NUCLEOTIDE SEQUENCE</scope>
    <source>
        <strain evidence="6">ChiSjej6B24-2974</strain>
    </source>
</reference>
<reference evidence="6" key="2">
    <citation type="journal article" date="2021" name="PeerJ">
        <title>Extensive microbial diversity within the chicken gut microbiome revealed by metagenomics and culture.</title>
        <authorList>
            <person name="Gilroy R."/>
            <person name="Ravi A."/>
            <person name="Getino M."/>
            <person name="Pursley I."/>
            <person name="Horton D.L."/>
            <person name="Alikhan N.F."/>
            <person name="Baker D."/>
            <person name="Gharbi K."/>
            <person name="Hall N."/>
            <person name="Watson M."/>
            <person name="Adriaenssens E.M."/>
            <person name="Foster-Nyarko E."/>
            <person name="Jarju S."/>
            <person name="Secka A."/>
            <person name="Antonio M."/>
            <person name="Oren A."/>
            <person name="Chaudhuri R.R."/>
            <person name="La Ragione R."/>
            <person name="Hildebrand F."/>
            <person name="Pallen M.J."/>
        </authorList>
    </citation>
    <scope>NUCLEOTIDE SEQUENCE</scope>
    <source>
        <strain evidence="6">ChiSjej6B24-2974</strain>
    </source>
</reference>
<evidence type="ECO:0000256" key="4">
    <source>
        <dbReference type="ARBA" id="ARBA00022679"/>
    </source>
</evidence>
<dbReference type="InterPro" id="IPR002052">
    <property type="entry name" value="DNA_methylase_N6_adenine_CS"/>
</dbReference>